<accession>A0A2I1G8M3</accession>
<evidence type="ECO:0000313" key="1">
    <source>
        <dbReference type="EMBL" id="PKY42952.1"/>
    </source>
</evidence>
<sequence length="113" mass="13384">MEVQTRNHLLNLNNLENNNSFAYKTALHENTFKNNILIKLEEDGLTNEKTKELIKKLSEINVVRLELHLRTLVTVLEFSPIILSKKLRDKVYNSLAKFTKINRKQQRLLNRIR</sequence>
<gene>
    <name evidence="1" type="ORF">RhiirA4_456853</name>
</gene>
<comment type="caution">
    <text evidence="1">The sequence shown here is derived from an EMBL/GenBank/DDBJ whole genome shotgun (WGS) entry which is preliminary data.</text>
</comment>
<reference evidence="1 2" key="1">
    <citation type="submission" date="2015-10" db="EMBL/GenBank/DDBJ databases">
        <title>Genome analyses suggest a sexual origin of heterokaryosis in a supposedly ancient asexual fungus.</title>
        <authorList>
            <person name="Ropars J."/>
            <person name="Sedzielewska K."/>
            <person name="Noel J."/>
            <person name="Charron P."/>
            <person name="Farinelli L."/>
            <person name="Marton T."/>
            <person name="Kruger M."/>
            <person name="Pelin A."/>
            <person name="Brachmann A."/>
            <person name="Corradi N."/>
        </authorList>
    </citation>
    <scope>NUCLEOTIDE SEQUENCE [LARGE SCALE GENOMIC DNA]</scope>
    <source>
        <strain evidence="1 2">A4</strain>
    </source>
</reference>
<proteinExistence type="predicted"/>
<keyword evidence="2" id="KW-1185">Reference proteome</keyword>
<dbReference type="EMBL" id="LLXI01000226">
    <property type="protein sequence ID" value="PKY42952.1"/>
    <property type="molecule type" value="Genomic_DNA"/>
</dbReference>
<protein>
    <submittedName>
        <fullName evidence="1">Uncharacterized protein</fullName>
    </submittedName>
</protein>
<evidence type="ECO:0000313" key="2">
    <source>
        <dbReference type="Proteomes" id="UP000234323"/>
    </source>
</evidence>
<name>A0A2I1G8M3_9GLOM</name>
<dbReference type="Proteomes" id="UP000234323">
    <property type="component" value="Unassembled WGS sequence"/>
</dbReference>
<organism evidence="1 2">
    <name type="scientific">Rhizophagus irregularis</name>
    <dbReference type="NCBI Taxonomy" id="588596"/>
    <lineage>
        <taxon>Eukaryota</taxon>
        <taxon>Fungi</taxon>
        <taxon>Fungi incertae sedis</taxon>
        <taxon>Mucoromycota</taxon>
        <taxon>Glomeromycotina</taxon>
        <taxon>Glomeromycetes</taxon>
        <taxon>Glomerales</taxon>
        <taxon>Glomeraceae</taxon>
        <taxon>Rhizophagus</taxon>
    </lineage>
</organism>
<dbReference type="AlphaFoldDB" id="A0A2I1G8M3"/>